<reference evidence="9" key="1">
    <citation type="submission" date="2016-10" db="EMBL/GenBank/DDBJ databases">
        <authorList>
            <person name="Benchimol M."/>
            <person name="Almeida L.G."/>
            <person name="Vasconcelos A.T."/>
            <person name="Perreira-Neves A."/>
            <person name="Rosa I.A."/>
            <person name="Tasca T."/>
            <person name="Bogo M.R."/>
            <person name="de Souza W."/>
        </authorList>
    </citation>
    <scope>NUCLEOTIDE SEQUENCE [LARGE SCALE GENOMIC DNA]</scope>
    <source>
        <strain evidence="9">K</strain>
    </source>
</reference>
<proteinExistence type="inferred from homology"/>
<keyword evidence="7" id="KW-0812">Transmembrane</keyword>
<dbReference type="RefSeq" id="XP_068368144.1">
    <property type="nucleotide sequence ID" value="XM_068497855.1"/>
</dbReference>
<dbReference type="InterPro" id="IPR022398">
    <property type="entry name" value="Peptidase_S8_His-AS"/>
</dbReference>
<dbReference type="PANTHER" id="PTHR43399:SF4">
    <property type="entry name" value="CELL WALL-ASSOCIATED PROTEASE"/>
    <property type="match status" value="1"/>
</dbReference>
<dbReference type="GO" id="GO:0006508">
    <property type="term" value="P:proteolysis"/>
    <property type="evidence" value="ECO:0007669"/>
    <property type="project" value="UniProtKB-KW"/>
</dbReference>
<feature type="active site" description="Charge relay system" evidence="5 6">
    <location>
        <position position="271"/>
    </location>
</feature>
<dbReference type="PROSITE" id="PS51892">
    <property type="entry name" value="SUBTILASE"/>
    <property type="match status" value="1"/>
</dbReference>
<evidence type="ECO:0000256" key="1">
    <source>
        <dbReference type="ARBA" id="ARBA00011073"/>
    </source>
</evidence>
<dbReference type="Gene3D" id="2.60.120.380">
    <property type="match status" value="1"/>
</dbReference>
<evidence type="ECO:0000256" key="6">
    <source>
        <dbReference type="PROSITE-ProRule" id="PRU01240"/>
    </source>
</evidence>
<name>A0A1J4KVU4_9EUKA</name>
<comment type="caution">
    <text evidence="9">The sequence shown here is derived from an EMBL/GenBank/DDBJ whole genome shotgun (WGS) entry which is preliminary data.</text>
</comment>
<comment type="similarity">
    <text evidence="1 6">Belongs to the peptidase S8 family.</text>
</comment>
<keyword evidence="2 6" id="KW-0645">Protease</keyword>
<dbReference type="InterPro" id="IPR008979">
    <property type="entry name" value="Galactose-bd-like_sf"/>
</dbReference>
<dbReference type="EMBL" id="MLAK01000282">
    <property type="protein sequence ID" value="OHT15008.1"/>
    <property type="molecule type" value="Genomic_DNA"/>
</dbReference>
<evidence type="ECO:0000313" key="10">
    <source>
        <dbReference type="Proteomes" id="UP000179807"/>
    </source>
</evidence>
<gene>
    <name evidence="9" type="ORF">TRFO_14495</name>
</gene>
<evidence type="ECO:0000256" key="3">
    <source>
        <dbReference type="ARBA" id="ARBA00022801"/>
    </source>
</evidence>
<dbReference type="InterPro" id="IPR051048">
    <property type="entry name" value="Peptidase_S8/S53_subtilisin"/>
</dbReference>
<dbReference type="PRINTS" id="PR00723">
    <property type="entry name" value="SUBTILISIN"/>
</dbReference>
<dbReference type="CDD" id="cd04842">
    <property type="entry name" value="Peptidases_S8_Kp43_protease"/>
    <property type="match status" value="1"/>
</dbReference>
<dbReference type="InterPro" id="IPR036852">
    <property type="entry name" value="Peptidase_S8/S53_dom_sf"/>
</dbReference>
<evidence type="ECO:0000313" key="9">
    <source>
        <dbReference type="EMBL" id="OHT15008.1"/>
    </source>
</evidence>
<evidence type="ECO:0000256" key="7">
    <source>
        <dbReference type="SAM" id="Phobius"/>
    </source>
</evidence>
<evidence type="ECO:0000256" key="4">
    <source>
        <dbReference type="ARBA" id="ARBA00022825"/>
    </source>
</evidence>
<sequence>MFLICLLTYFDVNGLLNSNQNDFGFATMRGNKRINFNNEKLLFRRFKQMNKEKQRSQLKRETDVEVGREDISEREWCYVKFNESLKNKEKHEILSKINIKADSLNLLTNSVYQLYLTHKQIDYLIENNVLIHLFQPEDKISIRRFSNEKGDRNIQARQYNHNEHYKYSIIVHETYTLPTNENLYQILARNSKTSYIVSISLDKIKESIIFLSKLTGVSLIFDHVELTASNQFGAGFSQKNDQPIHIEKQQIPRYINDHGITGKNEVITIIDTLIDFHHSHFYDEKMNVTFNTLMPDHRKMIYYKYDGTHKEYSQNLESNEHGTHVAGIAAGKNACPDEKLQILNGNAPDAKIAYAGHYNDYDIMENLQKIMDLTNSKISSNSWGTVGTSVVVAYDFNQFTNKNQDKIFIASAANNGRKYDNFCVSDPGGSKNVLTIGALQSLFSKENTYSMRLADNHSHIISLMSVSGYIRSFKGNINELTPIDTEKDTDFCHIINLDTDVILYSNNMSKTYNDLRMKCLPNKDRDFASIFITRKSDILPFLNQNVELYHDTIINIQYFYMKADYSSTGPTIKGIVKPDVMTPGTAIYSAKSISKSLKDHGCDIHKDYIYMGGTSMATPNAAGAAALIRQYFVEGNWLNTKISLNGIQLRGLMISSSSNFKMQDVSDEEQIVNYRTGFGAIDLSTILSFNNKEFGVAMTKTEGNKIESQSHYRTKIKITKSKYSMKRLSFVLTYLDLETNYDSIIPLLNDLDLVVISPSGKRYLGNDNNYKKQDLHNKAASYLSTNERVLLSNEEIEDGEYIIDIYSNELFNDESIDFSLIVVGPVDDQYIEFNPTQECDCYLSDNHSIDSSSDGHCKCDKNHIGNHCQIEISEIENKVDTKFNITVGASEIKYFYLNNGKIGTIYVTREHNMSEYASIWVGKECSQHLSTFERNNWIKSDDFSINIGYDSPVCVALFNNYPSQQTFELLVSEEYHNESALLIGIIIGLVVVIVAIILSIWLCCAFCSCCVDISETICCGICACCHRRRNNANSASASNQICQVSIQT</sequence>
<dbReference type="PROSITE" id="PS00138">
    <property type="entry name" value="SUBTILASE_SER"/>
    <property type="match status" value="1"/>
</dbReference>
<feature type="domain" description="Peptidase S8/S53" evidence="8">
    <location>
        <begin position="262"/>
        <end position="679"/>
    </location>
</feature>
<evidence type="ECO:0000259" key="8">
    <source>
        <dbReference type="Pfam" id="PF00082"/>
    </source>
</evidence>
<protein>
    <recommendedName>
        <fullName evidence="8">Peptidase S8/S53 domain-containing protein</fullName>
    </recommendedName>
</protein>
<feature type="transmembrane region" description="Helical" evidence="7">
    <location>
        <begin position="980"/>
        <end position="1002"/>
    </location>
</feature>
<dbReference type="Gene3D" id="3.40.50.200">
    <property type="entry name" value="Peptidase S8/S53 domain"/>
    <property type="match status" value="2"/>
</dbReference>
<dbReference type="SUPFAM" id="SSF52743">
    <property type="entry name" value="Subtilisin-like"/>
    <property type="match status" value="1"/>
</dbReference>
<dbReference type="GeneID" id="94832559"/>
<dbReference type="Proteomes" id="UP000179807">
    <property type="component" value="Unassembled WGS sequence"/>
</dbReference>
<dbReference type="AlphaFoldDB" id="A0A1J4KVU4"/>
<dbReference type="InterPro" id="IPR023828">
    <property type="entry name" value="Peptidase_S8_Ser-AS"/>
</dbReference>
<keyword evidence="7" id="KW-1133">Transmembrane helix</keyword>
<evidence type="ECO:0000256" key="2">
    <source>
        <dbReference type="ARBA" id="ARBA00022670"/>
    </source>
</evidence>
<dbReference type="SUPFAM" id="SSF49785">
    <property type="entry name" value="Galactose-binding domain-like"/>
    <property type="match status" value="1"/>
</dbReference>
<dbReference type="Pfam" id="PF00082">
    <property type="entry name" value="Peptidase_S8"/>
    <property type="match status" value="1"/>
</dbReference>
<keyword evidence="4 6" id="KW-0720">Serine protease</keyword>
<dbReference type="VEuPathDB" id="TrichDB:TRFO_14495"/>
<evidence type="ECO:0000256" key="5">
    <source>
        <dbReference type="PIRSR" id="PIRSR615500-1"/>
    </source>
</evidence>
<dbReference type="PROSITE" id="PS00137">
    <property type="entry name" value="SUBTILASE_HIS"/>
    <property type="match status" value="1"/>
</dbReference>
<keyword evidence="3 6" id="KW-0378">Hydrolase</keyword>
<feature type="active site" description="Charge relay system" evidence="5 6">
    <location>
        <position position="615"/>
    </location>
</feature>
<keyword evidence="10" id="KW-1185">Reference proteome</keyword>
<dbReference type="InterPro" id="IPR015500">
    <property type="entry name" value="Peptidase_S8_subtilisin-rel"/>
</dbReference>
<dbReference type="GO" id="GO:0004252">
    <property type="term" value="F:serine-type endopeptidase activity"/>
    <property type="evidence" value="ECO:0007669"/>
    <property type="project" value="UniProtKB-UniRule"/>
</dbReference>
<keyword evidence="7" id="KW-0472">Membrane</keyword>
<accession>A0A1J4KVU4</accession>
<feature type="active site" description="Charge relay system" evidence="5 6">
    <location>
        <position position="321"/>
    </location>
</feature>
<dbReference type="InterPro" id="IPR034058">
    <property type="entry name" value="TagA/B/C/D_pept_dom"/>
</dbReference>
<organism evidence="9 10">
    <name type="scientific">Tritrichomonas foetus</name>
    <dbReference type="NCBI Taxonomy" id="1144522"/>
    <lineage>
        <taxon>Eukaryota</taxon>
        <taxon>Metamonada</taxon>
        <taxon>Parabasalia</taxon>
        <taxon>Tritrichomonadida</taxon>
        <taxon>Tritrichomonadidae</taxon>
        <taxon>Tritrichomonas</taxon>
    </lineage>
</organism>
<dbReference type="OrthoDB" id="10256524at2759"/>
<dbReference type="PANTHER" id="PTHR43399">
    <property type="entry name" value="SUBTILISIN-RELATED"/>
    <property type="match status" value="1"/>
</dbReference>
<dbReference type="InterPro" id="IPR000209">
    <property type="entry name" value="Peptidase_S8/S53_dom"/>
</dbReference>